<accession>A0ABV9EY75</accession>
<name>A0ABV9EY75_9SPHN</name>
<keyword evidence="2" id="KW-1185">Reference proteome</keyword>
<protein>
    <submittedName>
        <fullName evidence="1">Uncharacterized protein</fullName>
    </submittedName>
</protein>
<dbReference type="EMBL" id="JBHSFZ010000021">
    <property type="protein sequence ID" value="MFC4594596.1"/>
    <property type="molecule type" value="Genomic_DNA"/>
</dbReference>
<reference evidence="2" key="1">
    <citation type="journal article" date="2019" name="Int. J. Syst. Evol. Microbiol.">
        <title>The Global Catalogue of Microorganisms (GCM) 10K type strain sequencing project: providing services to taxonomists for standard genome sequencing and annotation.</title>
        <authorList>
            <consortium name="The Broad Institute Genomics Platform"/>
            <consortium name="The Broad Institute Genome Sequencing Center for Infectious Disease"/>
            <person name="Wu L."/>
            <person name="Ma J."/>
        </authorList>
    </citation>
    <scope>NUCLEOTIDE SEQUENCE [LARGE SCALE GENOMIC DNA]</scope>
    <source>
        <strain evidence="2">NBRC 103632</strain>
    </source>
</reference>
<sequence length="54" mass="5957">MTAALRARYEIWVEAQDCGVDLKESALDVWAALATRPLTPEDFNVFPAFADAEA</sequence>
<dbReference type="Proteomes" id="UP001595957">
    <property type="component" value="Unassembled WGS sequence"/>
</dbReference>
<gene>
    <name evidence="1" type="ORF">ACFO3E_10420</name>
</gene>
<evidence type="ECO:0000313" key="2">
    <source>
        <dbReference type="Proteomes" id="UP001595957"/>
    </source>
</evidence>
<proteinExistence type="predicted"/>
<organism evidence="1 2">
    <name type="scientific">Sphingobium tyrosinilyticum</name>
    <dbReference type="NCBI Taxonomy" id="2715436"/>
    <lineage>
        <taxon>Bacteria</taxon>
        <taxon>Pseudomonadati</taxon>
        <taxon>Pseudomonadota</taxon>
        <taxon>Alphaproteobacteria</taxon>
        <taxon>Sphingomonadales</taxon>
        <taxon>Sphingomonadaceae</taxon>
        <taxon>Sphingobium</taxon>
    </lineage>
</organism>
<comment type="caution">
    <text evidence="1">The sequence shown here is derived from an EMBL/GenBank/DDBJ whole genome shotgun (WGS) entry which is preliminary data.</text>
</comment>
<evidence type="ECO:0000313" key="1">
    <source>
        <dbReference type="EMBL" id="MFC4594596.1"/>
    </source>
</evidence>